<feature type="region of interest" description="Disordered" evidence="4">
    <location>
        <begin position="37"/>
        <end position="57"/>
    </location>
</feature>
<evidence type="ECO:0000256" key="3">
    <source>
        <dbReference type="ARBA" id="ARBA00023295"/>
    </source>
</evidence>
<reference evidence="5 6" key="1">
    <citation type="submission" date="2016-12" db="EMBL/GenBank/DDBJ databases">
        <title>The genomes of Aspergillus section Nigri reveals drivers in fungal speciation.</title>
        <authorList>
            <consortium name="DOE Joint Genome Institute"/>
            <person name="Vesth T.C."/>
            <person name="Nybo J."/>
            <person name="Theobald S."/>
            <person name="Brandl J."/>
            <person name="Frisvad J.C."/>
            <person name="Nielsen K.F."/>
            <person name="Lyhne E.K."/>
            <person name="Kogle M.E."/>
            <person name="Kuo A."/>
            <person name="Riley R."/>
            <person name="Clum A."/>
            <person name="Nolan M."/>
            <person name="Lipzen A."/>
            <person name="Salamov A."/>
            <person name="Henrissat B."/>
            <person name="Wiebenga A."/>
            <person name="De Vries R.P."/>
            <person name="Grigoriev I.V."/>
            <person name="Mortensen U.H."/>
            <person name="Andersen M.R."/>
            <person name="Baker S.E."/>
        </authorList>
    </citation>
    <scope>NUCLEOTIDE SEQUENCE [LARGE SCALE GENOMIC DNA]</scope>
    <source>
        <strain evidence="5 6">CBS 117.55</strain>
    </source>
</reference>
<dbReference type="GO" id="GO:0009251">
    <property type="term" value="P:glucan catabolic process"/>
    <property type="evidence" value="ECO:0007669"/>
    <property type="project" value="TreeGrafter"/>
</dbReference>
<dbReference type="GO" id="GO:0005576">
    <property type="term" value="C:extracellular region"/>
    <property type="evidence" value="ECO:0007669"/>
    <property type="project" value="TreeGrafter"/>
</dbReference>
<keyword evidence="3" id="KW-0326">Glycosidase</keyword>
<gene>
    <name evidence="5" type="ORF">BO70DRAFT_364955</name>
</gene>
<dbReference type="VEuPathDB" id="FungiDB:BO70DRAFT_364955"/>
<dbReference type="SUPFAM" id="SSF51445">
    <property type="entry name" value="(Trans)glycosidases"/>
    <property type="match status" value="1"/>
</dbReference>
<dbReference type="PANTHER" id="PTHR31297:SF43">
    <property type="entry name" value="GLUCAN 1,3-BETA-GLUCOSIDASE 3"/>
    <property type="match status" value="1"/>
</dbReference>
<evidence type="ECO:0000256" key="2">
    <source>
        <dbReference type="ARBA" id="ARBA00022801"/>
    </source>
</evidence>
<dbReference type="Gene3D" id="3.20.20.80">
    <property type="entry name" value="Glycosidases"/>
    <property type="match status" value="1"/>
</dbReference>
<accession>A0A317VHP6</accession>
<dbReference type="GO" id="GO:0046557">
    <property type="term" value="F:glucan endo-1,6-beta-glucosidase activity"/>
    <property type="evidence" value="ECO:0007669"/>
    <property type="project" value="TreeGrafter"/>
</dbReference>
<dbReference type="Proteomes" id="UP000247233">
    <property type="component" value="Unassembled WGS sequence"/>
</dbReference>
<dbReference type="RefSeq" id="XP_025396514.1">
    <property type="nucleotide sequence ID" value="XM_025543941.1"/>
</dbReference>
<evidence type="ECO:0000256" key="4">
    <source>
        <dbReference type="SAM" id="MobiDB-lite"/>
    </source>
</evidence>
<keyword evidence="6" id="KW-1185">Reference proteome</keyword>
<dbReference type="InterPro" id="IPR050386">
    <property type="entry name" value="Glycosyl_hydrolase_5"/>
</dbReference>
<protein>
    <recommendedName>
        <fullName evidence="7">Glycoside hydrolase family 5 domain-containing protein</fullName>
    </recommendedName>
</protein>
<sequence length="383" mass="42606">MSELYCPLPATDQDIFRFRCQYGISLGSVFLHGPWSRSSSSSSSSSSGTLGEDSDSPDELQALKKSIASHGLEQTRMEWEAPWLPVLTDDNLAWLKDVARCNTIRLPLSFYSLGPLFCLETAYEGLPSQVYASCWNIVKHFIEKCRAYGVGVLIDFHTSAGGTNLAANAETRAIARDCVAFLAQEVTFHTLKGVVGLLISSDDYTADLCQWYQEIFMITSAIDRSLPIYINDGQEQTKQQAFKGCTDSLDQLKRSVLNGTAAMPKSLAIPQTEVQVKAQKAKAKQSQFREKASSQTSDSWSTHQRGSFSHGWELGYSDALQFFSAAILGILPDRPGADKIDSLEPWIQRRKKDLVPEQLDEDPTAWEDGLRRGIGDFYKLMEI</sequence>
<dbReference type="GeneID" id="37066178"/>
<evidence type="ECO:0008006" key="7">
    <source>
        <dbReference type="Google" id="ProtNLM"/>
    </source>
</evidence>
<feature type="compositionally biased region" description="Polar residues" evidence="4">
    <location>
        <begin position="293"/>
        <end position="304"/>
    </location>
</feature>
<keyword evidence="2" id="KW-0378">Hydrolase</keyword>
<dbReference type="InterPro" id="IPR017853">
    <property type="entry name" value="GH"/>
</dbReference>
<evidence type="ECO:0000313" key="5">
    <source>
        <dbReference type="EMBL" id="PWY72412.1"/>
    </source>
</evidence>
<evidence type="ECO:0000313" key="6">
    <source>
        <dbReference type="Proteomes" id="UP000247233"/>
    </source>
</evidence>
<dbReference type="AlphaFoldDB" id="A0A317VHP6"/>
<dbReference type="OrthoDB" id="1887033at2759"/>
<proteinExistence type="inferred from homology"/>
<feature type="region of interest" description="Disordered" evidence="4">
    <location>
        <begin position="283"/>
        <end position="304"/>
    </location>
</feature>
<feature type="compositionally biased region" description="Low complexity" evidence="4">
    <location>
        <begin position="37"/>
        <end position="47"/>
    </location>
</feature>
<dbReference type="STRING" id="1448321.A0A317VHP6"/>
<comment type="caution">
    <text evidence="5">The sequence shown here is derived from an EMBL/GenBank/DDBJ whole genome shotgun (WGS) entry which is preliminary data.</text>
</comment>
<comment type="similarity">
    <text evidence="1">Belongs to the glycosyl hydrolase 5 (cellulase A) family.</text>
</comment>
<dbReference type="EMBL" id="MSFL01000026">
    <property type="protein sequence ID" value="PWY72412.1"/>
    <property type="molecule type" value="Genomic_DNA"/>
</dbReference>
<dbReference type="PANTHER" id="PTHR31297">
    <property type="entry name" value="GLUCAN ENDO-1,6-BETA-GLUCOSIDASE B"/>
    <property type="match status" value="1"/>
</dbReference>
<dbReference type="GO" id="GO:0009986">
    <property type="term" value="C:cell surface"/>
    <property type="evidence" value="ECO:0007669"/>
    <property type="project" value="TreeGrafter"/>
</dbReference>
<evidence type="ECO:0000256" key="1">
    <source>
        <dbReference type="ARBA" id="ARBA00005641"/>
    </source>
</evidence>
<organism evidence="5 6">
    <name type="scientific">Aspergillus heteromorphus CBS 117.55</name>
    <dbReference type="NCBI Taxonomy" id="1448321"/>
    <lineage>
        <taxon>Eukaryota</taxon>
        <taxon>Fungi</taxon>
        <taxon>Dikarya</taxon>
        <taxon>Ascomycota</taxon>
        <taxon>Pezizomycotina</taxon>
        <taxon>Eurotiomycetes</taxon>
        <taxon>Eurotiomycetidae</taxon>
        <taxon>Eurotiales</taxon>
        <taxon>Aspergillaceae</taxon>
        <taxon>Aspergillus</taxon>
        <taxon>Aspergillus subgen. Circumdati</taxon>
    </lineage>
</organism>
<name>A0A317VHP6_9EURO</name>